<evidence type="ECO:0000313" key="2">
    <source>
        <dbReference type="Proteomes" id="UP000235388"/>
    </source>
</evidence>
<sequence>MTGHRGVLYTSMTVHGGAKTSVAGHQGPAIKLWSSMAAPGHCVMELNGRARPLRYGA</sequence>
<dbReference type="OrthoDB" id="10618657at2759"/>
<keyword evidence="2" id="KW-1185">Reference proteome</keyword>
<reference evidence="1 2" key="1">
    <citation type="submission" date="2017-11" db="EMBL/GenBank/DDBJ databases">
        <title>De novo assembly and phasing of dikaryotic genomes from two isolates of Puccinia coronata f. sp. avenae, the causal agent of oat crown rust.</title>
        <authorList>
            <person name="Miller M.E."/>
            <person name="Zhang Y."/>
            <person name="Omidvar V."/>
            <person name="Sperschneider J."/>
            <person name="Schwessinger B."/>
            <person name="Raley C."/>
            <person name="Palmer J.M."/>
            <person name="Garnica D."/>
            <person name="Upadhyaya N."/>
            <person name="Rathjen J."/>
            <person name="Taylor J.M."/>
            <person name="Park R.F."/>
            <person name="Dodds P.N."/>
            <person name="Hirsch C.D."/>
            <person name="Kianian S.F."/>
            <person name="Figueroa M."/>
        </authorList>
    </citation>
    <scope>NUCLEOTIDE SEQUENCE [LARGE SCALE GENOMIC DNA]</scope>
    <source>
        <strain evidence="1">12NC29</strain>
    </source>
</reference>
<organism evidence="1 2">
    <name type="scientific">Puccinia coronata f. sp. avenae</name>
    <dbReference type="NCBI Taxonomy" id="200324"/>
    <lineage>
        <taxon>Eukaryota</taxon>
        <taxon>Fungi</taxon>
        <taxon>Dikarya</taxon>
        <taxon>Basidiomycota</taxon>
        <taxon>Pucciniomycotina</taxon>
        <taxon>Pucciniomycetes</taxon>
        <taxon>Pucciniales</taxon>
        <taxon>Pucciniaceae</taxon>
        <taxon>Puccinia</taxon>
    </lineage>
</organism>
<dbReference type="Proteomes" id="UP000235388">
    <property type="component" value="Unassembled WGS sequence"/>
</dbReference>
<name>A0A2N5UN56_9BASI</name>
<accession>A0A2N5UN56</accession>
<dbReference type="EMBL" id="PGCJ01000197">
    <property type="protein sequence ID" value="PLW39204.1"/>
    <property type="molecule type" value="Genomic_DNA"/>
</dbReference>
<proteinExistence type="predicted"/>
<gene>
    <name evidence="1" type="ORF">PCANC_12928</name>
</gene>
<dbReference type="AlphaFoldDB" id="A0A2N5UN56"/>
<evidence type="ECO:0000313" key="1">
    <source>
        <dbReference type="EMBL" id="PLW39204.1"/>
    </source>
</evidence>
<protein>
    <submittedName>
        <fullName evidence="1">Uncharacterized protein</fullName>
    </submittedName>
</protein>
<comment type="caution">
    <text evidence="1">The sequence shown here is derived from an EMBL/GenBank/DDBJ whole genome shotgun (WGS) entry which is preliminary data.</text>
</comment>